<dbReference type="AlphaFoldDB" id="A0A1H4GG29"/>
<evidence type="ECO:0008006" key="4">
    <source>
        <dbReference type="Google" id="ProtNLM"/>
    </source>
</evidence>
<keyword evidence="3" id="KW-1185">Reference proteome</keyword>
<dbReference type="Gene3D" id="2.60.40.10">
    <property type="entry name" value="Immunoglobulins"/>
    <property type="match status" value="1"/>
</dbReference>
<sequence>MKHIINKLLVPVLGFMLVAMASCEKEYHFGDLTTPAKPVLNITVVGKDATHPNGNGSGNINVNIQSQNGINYKVDFGDGEAPQTSTTSEFSYQYKHTGIKTVTVSVTVYGKGGVSSTNSETITVYREFEPNPELVTMLTNNGAKKWRVDKDASAHLGVGDAASMVPGWWGAGPNEKAGLGIYDDVYTFTAQGNVFEHTTNNDLFGKKEYLKDFDPSLTGTGDFTLTGPTAASYTTTFSYDGSATEEFIIFSGKGHLGMYLGAHKFQILERSATHMTLRCVQDPGAWYVKIIAIE</sequence>
<keyword evidence="1" id="KW-0732">Signal</keyword>
<accession>A0A1H4GG29</accession>
<dbReference type="PROSITE" id="PS51257">
    <property type="entry name" value="PROKAR_LIPOPROTEIN"/>
    <property type="match status" value="1"/>
</dbReference>
<dbReference type="InterPro" id="IPR035986">
    <property type="entry name" value="PKD_dom_sf"/>
</dbReference>
<evidence type="ECO:0000256" key="1">
    <source>
        <dbReference type="SAM" id="SignalP"/>
    </source>
</evidence>
<dbReference type="OrthoDB" id="5381604at2"/>
<gene>
    <name evidence="2" type="ORF">SAMN05660909_05312</name>
</gene>
<evidence type="ECO:0000313" key="3">
    <source>
        <dbReference type="Proteomes" id="UP000199656"/>
    </source>
</evidence>
<protein>
    <recommendedName>
        <fullName evidence="4">PKD domain-containing protein</fullName>
    </recommendedName>
</protein>
<reference evidence="3" key="1">
    <citation type="submission" date="2016-10" db="EMBL/GenBank/DDBJ databases">
        <authorList>
            <person name="Varghese N."/>
            <person name="Submissions S."/>
        </authorList>
    </citation>
    <scope>NUCLEOTIDE SEQUENCE [LARGE SCALE GENOMIC DNA]</scope>
    <source>
        <strain evidence="3">DSM 23920</strain>
    </source>
</reference>
<evidence type="ECO:0000313" key="2">
    <source>
        <dbReference type="EMBL" id="SEB08556.1"/>
    </source>
</evidence>
<dbReference type="CDD" id="cd00146">
    <property type="entry name" value="PKD"/>
    <property type="match status" value="1"/>
</dbReference>
<dbReference type="EMBL" id="FNRL01000039">
    <property type="protein sequence ID" value="SEB08556.1"/>
    <property type="molecule type" value="Genomic_DNA"/>
</dbReference>
<feature type="signal peptide" evidence="1">
    <location>
        <begin position="1"/>
        <end position="21"/>
    </location>
</feature>
<dbReference type="SUPFAM" id="SSF49299">
    <property type="entry name" value="PKD domain"/>
    <property type="match status" value="1"/>
</dbReference>
<dbReference type="RefSeq" id="WP_089765789.1">
    <property type="nucleotide sequence ID" value="NZ_BKAT01000062.1"/>
</dbReference>
<name>A0A1H4GG29_9BACT</name>
<proteinExistence type="predicted"/>
<feature type="chain" id="PRO_5011575951" description="PKD domain-containing protein" evidence="1">
    <location>
        <begin position="22"/>
        <end position="294"/>
    </location>
</feature>
<dbReference type="Proteomes" id="UP000199656">
    <property type="component" value="Unassembled WGS sequence"/>
</dbReference>
<dbReference type="InterPro" id="IPR013783">
    <property type="entry name" value="Ig-like_fold"/>
</dbReference>
<dbReference type="STRING" id="408074.SAMN05660909_05312"/>
<organism evidence="2 3">
    <name type="scientific">Chitinophaga terrae</name>
    <name type="common">ex Kim and Jung 2007</name>
    <dbReference type="NCBI Taxonomy" id="408074"/>
    <lineage>
        <taxon>Bacteria</taxon>
        <taxon>Pseudomonadati</taxon>
        <taxon>Bacteroidota</taxon>
        <taxon>Chitinophagia</taxon>
        <taxon>Chitinophagales</taxon>
        <taxon>Chitinophagaceae</taxon>
        <taxon>Chitinophaga</taxon>
    </lineage>
</organism>